<comment type="caution">
    <text evidence="2">The sequence shown here is derived from an EMBL/GenBank/DDBJ whole genome shotgun (WGS) entry which is preliminary data.</text>
</comment>
<dbReference type="InterPro" id="IPR004360">
    <property type="entry name" value="Glyas_Fos-R_dOase_dom"/>
</dbReference>
<dbReference type="PANTHER" id="PTHR35006">
    <property type="entry name" value="GLYOXALASE FAMILY PROTEIN (AFU_ORTHOLOGUE AFUA_5G14830)"/>
    <property type="match status" value="1"/>
</dbReference>
<sequence>MFSHVMLGTNDLDRAKAFYDKVLGVLGAREGSINVGKGGHHRVFYMHGQNIFILTQPINDEPADCANGMTIGFACASPEQVKELHDVAVANGGQSIEDPPGLRDGGALGPLHLSYFRDLDGHKICALHRPAA</sequence>
<feature type="domain" description="VOC" evidence="1">
    <location>
        <begin position="1"/>
        <end position="129"/>
    </location>
</feature>
<dbReference type="AlphaFoldDB" id="A0A0G9MWF0"/>
<dbReference type="Pfam" id="PF00903">
    <property type="entry name" value="Glyoxalase"/>
    <property type="match status" value="1"/>
</dbReference>
<dbReference type="OrthoDB" id="9807407at2"/>
<dbReference type="Gene3D" id="3.10.180.10">
    <property type="entry name" value="2,3-Dihydroxybiphenyl 1,2-Dioxygenase, domain 1"/>
    <property type="match status" value="1"/>
</dbReference>
<dbReference type="InterPro" id="IPR029068">
    <property type="entry name" value="Glyas_Bleomycin-R_OHBP_Dase"/>
</dbReference>
<organism evidence="2 3">
    <name type="scientific">Aurantiacibacter luteus</name>
    <dbReference type="NCBI Taxonomy" id="1581420"/>
    <lineage>
        <taxon>Bacteria</taxon>
        <taxon>Pseudomonadati</taxon>
        <taxon>Pseudomonadota</taxon>
        <taxon>Alphaproteobacteria</taxon>
        <taxon>Sphingomonadales</taxon>
        <taxon>Erythrobacteraceae</taxon>
        <taxon>Aurantiacibacter</taxon>
    </lineage>
</organism>
<dbReference type="SUPFAM" id="SSF54593">
    <property type="entry name" value="Glyoxalase/Bleomycin resistance protein/Dihydroxybiphenyl dioxygenase"/>
    <property type="match status" value="1"/>
</dbReference>
<dbReference type="PANTHER" id="PTHR35006:SF1">
    <property type="entry name" value="BLL2941 PROTEIN"/>
    <property type="match status" value="1"/>
</dbReference>
<accession>A0A0G9MWF0</accession>
<dbReference type="STRING" id="1581420.AAW00_10270"/>
<evidence type="ECO:0000259" key="1">
    <source>
        <dbReference type="PROSITE" id="PS51819"/>
    </source>
</evidence>
<dbReference type="InterPro" id="IPR037523">
    <property type="entry name" value="VOC_core"/>
</dbReference>
<dbReference type="PROSITE" id="PS51819">
    <property type="entry name" value="VOC"/>
    <property type="match status" value="1"/>
</dbReference>
<dbReference type="PATRIC" id="fig|1581420.6.peg.2105"/>
<dbReference type="CDD" id="cd07262">
    <property type="entry name" value="VOC_like"/>
    <property type="match status" value="1"/>
</dbReference>
<name>A0A0G9MWF0_9SPHN</name>
<protein>
    <submittedName>
        <fullName evidence="2">Glyoxalase</fullName>
    </submittedName>
</protein>
<evidence type="ECO:0000313" key="3">
    <source>
        <dbReference type="Proteomes" id="UP000053464"/>
    </source>
</evidence>
<keyword evidence="3" id="KW-1185">Reference proteome</keyword>
<evidence type="ECO:0000313" key="2">
    <source>
        <dbReference type="EMBL" id="KLE34894.1"/>
    </source>
</evidence>
<gene>
    <name evidence="2" type="ORF">AAW00_10270</name>
</gene>
<reference evidence="2 3" key="1">
    <citation type="submission" date="2015-04" db="EMBL/GenBank/DDBJ databases">
        <title>The draft genome sequence of Erythrobacter luteus KA37.</title>
        <authorList>
            <person name="Zhuang L."/>
            <person name="Liu Y."/>
            <person name="Shao Z."/>
        </authorList>
    </citation>
    <scope>NUCLEOTIDE SEQUENCE [LARGE SCALE GENOMIC DNA]</scope>
    <source>
        <strain evidence="2 3">KA37</strain>
    </source>
</reference>
<proteinExistence type="predicted"/>
<dbReference type="RefSeq" id="WP_047004576.1">
    <property type="nucleotide sequence ID" value="NZ_LBHB01000002.1"/>
</dbReference>
<dbReference type="Proteomes" id="UP000053464">
    <property type="component" value="Unassembled WGS sequence"/>
</dbReference>
<dbReference type="EMBL" id="LBHB01000002">
    <property type="protein sequence ID" value="KLE34894.1"/>
    <property type="molecule type" value="Genomic_DNA"/>
</dbReference>